<feature type="region of interest" description="Disordered" evidence="1">
    <location>
        <begin position="106"/>
        <end position="141"/>
    </location>
</feature>
<evidence type="ECO:0000313" key="3">
    <source>
        <dbReference type="Proteomes" id="UP000004814"/>
    </source>
</evidence>
<evidence type="ECO:0000256" key="1">
    <source>
        <dbReference type="SAM" id="MobiDB-lite"/>
    </source>
</evidence>
<accession>B1T6V0</accession>
<proteinExistence type="predicted"/>
<organism evidence="2 3">
    <name type="scientific">Burkholderia ambifaria MEX-5</name>
    <dbReference type="NCBI Taxonomy" id="396597"/>
    <lineage>
        <taxon>Bacteria</taxon>
        <taxon>Pseudomonadati</taxon>
        <taxon>Pseudomonadota</taxon>
        <taxon>Betaproteobacteria</taxon>
        <taxon>Burkholderiales</taxon>
        <taxon>Burkholderiaceae</taxon>
        <taxon>Burkholderia</taxon>
        <taxon>Burkholderia cepacia complex</taxon>
    </lineage>
</organism>
<dbReference type="EMBL" id="ABLK01000112">
    <property type="protein sequence ID" value="EDT40703.1"/>
    <property type="molecule type" value="Genomic_DNA"/>
</dbReference>
<gene>
    <name evidence="2" type="ORF">BamMEX5DRAFT_3516</name>
</gene>
<feature type="region of interest" description="Disordered" evidence="1">
    <location>
        <begin position="1"/>
        <end position="37"/>
    </location>
</feature>
<feature type="compositionally biased region" description="Basic and acidic residues" evidence="1">
    <location>
        <begin position="19"/>
        <end position="33"/>
    </location>
</feature>
<comment type="caution">
    <text evidence="2">The sequence shown here is derived from an EMBL/GenBank/DDBJ whole genome shotgun (WGS) entry which is preliminary data.</text>
</comment>
<dbReference type="RefSeq" id="WP_006759387.1">
    <property type="nucleotide sequence ID" value="NZ_ABLK01000112.1"/>
</dbReference>
<dbReference type="NCBIfam" id="NF033419">
    <property type="entry name" value="T6SS_TagK_dom"/>
    <property type="match status" value="1"/>
</dbReference>
<sequence>MRAFRLPWHRQPDTSLTEPELRHAPCGPEKQEDGAAPLLFESSNRVGSNQSILDLIGRHGGTVNAARGKRGTGLQTMPFPEHTDDLVETLHAQYWRALTDPHTALPGSWGEQLDSPATPVASVTPDSHDVRPTQANPGSPGSIEVLLSGERNLEDAFGRLERSFMPDLEIEPVPEVLRLFAPPEFHAAEAHRAPALPPTLTRREHHTLSVDSPLAAAPVCKDDA</sequence>
<evidence type="ECO:0000313" key="2">
    <source>
        <dbReference type="EMBL" id="EDT40703.1"/>
    </source>
</evidence>
<evidence type="ECO:0008006" key="4">
    <source>
        <dbReference type="Google" id="ProtNLM"/>
    </source>
</evidence>
<dbReference type="PATRIC" id="fig|396597.7.peg.4440"/>
<dbReference type="InterPro" id="IPR047914">
    <property type="entry name" value="TagK-like_C"/>
</dbReference>
<dbReference type="AlphaFoldDB" id="B1T6V0"/>
<dbReference type="Proteomes" id="UP000004814">
    <property type="component" value="Unassembled WGS sequence"/>
</dbReference>
<reference evidence="2 3" key="1">
    <citation type="submission" date="2008-03" db="EMBL/GenBank/DDBJ databases">
        <title>Sequencing of the draft genome and assembly of Burkholderia ambifaria MEX-5.</title>
        <authorList>
            <consortium name="US DOE Joint Genome Institute (JGI-PGF)"/>
            <person name="Copeland A."/>
            <person name="Lucas S."/>
            <person name="Lapidus A."/>
            <person name="Glavina del Rio T."/>
            <person name="Dalin E."/>
            <person name="Tice H."/>
            <person name="Bruce D."/>
            <person name="Goodwin L."/>
            <person name="Pitluck S."/>
            <person name="Larimer F."/>
            <person name="Land M.L."/>
            <person name="Hauser L."/>
            <person name="Tiedje J."/>
            <person name="Richardson P."/>
        </authorList>
    </citation>
    <scope>NUCLEOTIDE SEQUENCE [LARGE SCALE GENOMIC DNA]</scope>
    <source>
        <strain evidence="2 3">MEX-5</strain>
    </source>
</reference>
<name>B1T6V0_9BURK</name>
<protein>
    <recommendedName>
        <fullName evidence="4">TagK domain-containing protein</fullName>
    </recommendedName>
</protein>